<feature type="active site" description="Proton donor" evidence="14">
    <location>
        <position position="196"/>
    </location>
</feature>
<dbReference type="NCBIfam" id="TIGR00649">
    <property type="entry name" value="MG423"/>
    <property type="match status" value="1"/>
</dbReference>
<evidence type="ECO:0000256" key="5">
    <source>
        <dbReference type="ARBA" id="ARBA00022723"/>
    </source>
</evidence>
<evidence type="ECO:0000256" key="8">
    <source>
        <dbReference type="ARBA" id="ARBA00022833"/>
    </source>
</evidence>
<feature type="binding site" evidence="16">
    <location>
        <position position="76"/>
    </location>
    <ligand>
        <name>Zn(2+)</name>
        <dbReference type="ChEBI" id="CHEBI:29105"/>
        <label>1</label>
        <note>catalytic</note>
    </ligand>
</feature>
<dbReference type="FunFam" id="3.10.20.580:FF:000001">
    <property type="entry name" value="Ribonuclease J"/>
    <property type="match status" value="1"/>
</dbReference>
<dbReference type="InterPro" id="IPR001279">
    <property type="entry name" value="Metallo-B-lactamas"/>
</dbReference>
<dbReference type="InterPro" id="IPR011108">
    <property type="entry name" value="RMMBL"/>
</dbReference>
<evidence type="ECO:0000256" key="14">
    <source>
        <dbReference type="PIRSR" id="PIRSR004803-1"/>
    </source>
</evidence>
<dbReference type="KEGG" id="bcoh:BC6307_12325"/>
<gene>
    <name evidence="12" type="primary">rnj</name>
    <name evidence="18" type="ORF">BC6307_12325</name>
</gene>
<evidence type="ECO:0000256" key="7">
    <source>
        <dbReference type="ARBA" id="ARBA00022801"/>
    </source>
</evidence>
<feature type="active site" description="Proton acceptor" evidence="14">
    <location>
        <position position="368"/>
    </location>
</feature>
<dbReference type="EC" id="3.1.-.-" evidence="12 13"/>
<dbReference type="Pfam" id="PF22505">
    <property type="entry name" value="RNase_J_b_CASP"/>
    <property type="match status" value="1"/>
</dbReference>
<feature type="domain" description="Metallo-beta-lactamase" evidence="17">
    <location>
        <begin position="21"/>
        <end position="222"/>
    </location>
</feature>
<comment type="subunit">
    <text evidence="12">Homodimer, may be a subunit of the RNA degradosome.</text>
</comment>
<comment type="subcellular location">
    <subcellularLocation>
        <location evidence="1 12 13">Cytoplasm</location>
    </subcellularLocation>
</comment>
<dbReference type="GO" id="GO:0008270">
    <property type="term" value="F:zinc ion binding"/>
    <property type="evidence" value="ECO:0007669"/>
    <property type="project" value="InterPro"/>
</dbReference>
<evidence type="ECO:0000256" key="4">
    <source>
        <dbReference type="ARBA" id="ARBA00022722"/>
    </source>
</evidence>
<feature type="binding site" evidence="15">
    <location>
        <begin position="233"/>
        <end position="235"/>
    </location>
    <ligand>
        <name>substrate</name>
    </ligand>
</feature>
<evidence type="ECO:0000256" key="13">
    <source>
        <dbReference type="PIRNR" id="PIRNR004803"/>
    </source>
</evidence>
<keyword evidence="7 12" id="KW-0378">Hydrolase</keyword>
<dbReference type="GO" id="GO:0005737">
    <property type="term" value="C:cytoplasm"/>
    <property type="evidence" value="ECO:0007669"/>
    <property type="project" value="UniProtKB-SubCell"/>
</dbReference>
<dbReference type="GO" id="GO:0006397">
    <property type="term" value="P:mRNA processing"/>
    <property type="evidence" value="ECO:0007669"/>
    <property type="project" value="UniProtKB-ARBA"/>
</dbReference>
<keyword evidence="10 12" id="KW-0694">RNA-binding</keyword>
<accession>A0A223KRM1</accession>
<feature type="binding site" evidence="12 15">
    <location>
        <begin position="364"/>
        <end position="368"/>
    </location>
    <ligand>
        <name>substrate</name>
    </ligand>
</feature>
<dbReference type="RefSeq" id="WP_066419611.1">
    <property type="nucleotide sequence ID" value="NZ_CP018866.1"/>
</dbReference>
<dbReference type="Gene3D" id="3.10.20.580">
    <property type="match status" value="1"/>
</dbReference>
<dbReference type="InterPro" id="IPR055132">
    <property type="entry name" value="RNase_J_b_CASP"/>
</dbReference>
<keyword evidence="6 12" id="KW-0255">Endonuclease</keyword>
<keyword evidence="8 16" id="KW-0862">Zinc</keyword>
<keyword evidence="19" id="KW-1185">Reference proteome</keyword>
<keyword evidence="9 12" id="KW-0269">Exonuclease</keyword>
<dbReference type="EMBL" id="CP018866">
    <property type="protein sequence ID" value="AST92004.1"/>
    <property type="molecule type" value="Genomic_DNA"/>
</dbReference>
<evidence type="ECO:0000256" key="6">
    <source>
        <dbReference type="ARBA" id="ARBA00022759"/>
    </source>
</evidence>
<feature type="binding site" evidence="16">
    <location>
        <position position="164"/>
    </location>
    <ligand>
        <name>Zn(2+)</name>
        <dbReference type="ChEBI" id="CHEBI:29105"/>
        <label>2</label>
        <note>catalytic</note>
    </ligand>
</feature>
<dbReference type="InterPro" id="IPR042173">
    <property type="entry name" value="RNase_J_2"/>
</dbReference>
<sequence>MDATKKEKIKLFSLGGVGEVGKNMYVLEVGEHIYVVDCGVMIPEDGMFGIDMVMPDITYLEDNVDKVRGIFLTHGHEDHIGALPFVLRKVQAPVYGTKLTLELAKDLTQKESNYNEFKFVEVTSNTVLSFPNVTVQFFSANHSIPDSVGISFKTEQGAIVYTGDFKFDQSLTGGNNTDIGKIANIGNEGVLCLLSDSLNAEKPGNTISESVVQREISDVFYHTTTRIFVSCLATNIQRIQQVVNAAEETGRKLVIISSNSNKILEIAKKLNYLQIPDDLVIPASEISKYDDNKIVVLTVGTHAQMLVSLTKMAKGTHKYVQIKEDDTVLIATSPIPGMELNVSKVIDKLFRAGANVIYGQRKIHVSGHASQEELKLMINLVKPKYLLPIQGEYKMQMALAKVAESTGLTADSIFLTEKGDVIEFINGEAKHGGKVPAGNTLIDGLGVGDIGNIVLRDRRLLSQDGILIVVVTISKEKKLIVSGPEIISRGFVYVRESEKLLEDASELVKKIMDENIKGKVIEWSTLKLSIRESLNQYFFEKTRRRPMILPIIMEV</sequence>
<evidence type="ECO:0000256" key="10">
    <source>
        <dbReference type="ARBA" id="ARBA00022884"/>
    </source>
</evidence>
<dbReference type="PIRSF" id="PIRSF004803">
    <property type="entry name" value="RnjA"/>
    <property type="match status" value="1"/>
</dbReference>
<comment type="subunit">
    <text evidence="11">Unclear whether it forms homodimers or belongs to a larger complex. According to probably does not form homodimers, while shows homodimer formation. Both reports show RNase J1 and J2 interaction, probably as a heterotetramer shows it is a component of a possible RNA degradosome complex composed of rny, rnjA, rnjB, pnp, pfkA and eno, while finds no evidence of an RNA degradosome complex.</text>
</comment>
<evidence type="ECO:0000313" key="18">
    <source>
        <dbReference type="EMBL" id="AST92004.1"/>
    </source>
</evidence>
<dbReference type="AlphaFoldDB" id="A0A223KRM1"/>
<feature type="binding site" evidence="16">
    <location>
        <position position="49"/>
    </location>
    <ligand>
        <name>Ca(2+)</name>
        <dbReference type="ChEBI" id="CHEBI:29108"/>
    </ligand>
</feature>
<evidence type="ECO:0000256" key="9">
    <source>
        <dbReference type="ARBA" id="ARBA00022839"/>
    </source>
</evidence>
<dbReference type="InterPro" id="IPR036866">
    <property type="entry name" value="RibonucZ/Hydroxyglut_hydro"/>
</dbReference>
<comment type="similarity">
    <text evidence="12 13">Belongs to the metallo-beta-lactamase superfamily. RNA-metabolizing metallo-beta-lactamase-like family. Bacterial RNase J subfamily.</text>
</comment>
<feature type="binding site" evidence="16">
    <location>
        <position position="443"/>
    </location>
    <ligand>
        <name>Ca(2+)</name>
        <dbReference type="ChEBI" id="CHEBI:29108"/>
    </ligand>
</feature>
<feature type="binding site" evidence="16">
    <location>
        <position position="78"/>
    </location>
    <ligand>
        <name>Zn(2+)</name>
        <dbReference type="ChEBI" id="CHEBI:29105"/>
        <label>2</label>
        <note>catalytic</note>
    </ligand>
</feature>
<keyword evidence="2 12" id="KW-0963">Cytoplasm</keyword>
<proteinExistence type="inferred from homology"/>
<comment type="function">
    <text evidence="12">An RNase that has 5'-3' exonuclease and possibly endonuclease activity. Involved in maturation of rRNA and in some organisms also mRNA maturation and/or decay.</text>
</comment>
<keyword evidence="3 12" id="KW-0698">rRNA processing</keyword>
<evidence type="ECO:0000256" key="2">
    <source>
        <dbReference type="ARBA" id="ARBA00022490"/>
    </source>
</evidence>
<evidence type="ECO:0000256" key="12">
    <source>
        <dbReference type="HAMAP-Rule" id="MF_01491"/>
    </source>
</evidence>
<dbReference type="SMART" id="SM00849">
    <property type="entry name" value="Lactamase_B"/>
    <property type="match status" value="1"/>
</dbReference>
<dbReference type="HAMAP" id="MF_01491">
    <property type="entry name" value="RNase_J_bact"/>
    <property type="match status" value="1"/>
</dbReference>
<organism evidence="18 19">
    <name type="scientific">Sutcliffiella cohnii</name>
    <dbReference type="NCBI Taxonomy" id="33932"/>
    <lineage>
        <taxon>Bacteria</taxon>
        <taxon>Bacillati</taxon>
        <taxon>Bacillota</taxon>
        <taxon>Bacilli</taxon>
        <taxon>Bacillales</taxon>
        <taxon>Bacillaceae</taxon>
        <taxon>Sutcliffiella</taxon>
    </lineage>
</organism>
<dbReference type="Proteomes" id="UP000215224">
    <property type="component" value="Chromosome"/>
</dbReference>
<comment type="cofactor">
    <cofactor evidence="16">
        <name>Ca(2+)</name>
        <dbReference type="ChEBI" id="CHEBI:29108"/>
    </cofactor>
    <text evidence="16">Binds 1 Ca(2+) cation per subunit. Seen in 1 crystal structure, it is not clear if it is physiologically important.</text>
</comment>
<reference evidence="18 19" key="1">
    <citation type="submission" date="2016-12" db="EMBL/GenBank/DDBJ databases">
        <title>The whole genome sequencing and assembly of Bacillus cohnii DSM 6307T strain.</title>
        <authorList>
            <person name="Lee Y.-J."/>
            <person name="Yi H."/>
            <person name="Bahn Y.-S."/>
            <person name="Kim J.F."/>
            <person name="Lee D.-W."/>
        </authorList>
    </citation>
    <scope>NUCLEOTIDE SEQUENCE [LARGE SCALE GENOMIC DNA]</scope>
    <source>
        <strain evidence="18 19">DSM 6307</strain>
    </source>
</reference>
<feature type="binding site" evidence="16">
    <location>
        <position position="142"/>
    </location>
    <ligand>
        <name>Zn(2+)</name>
        <dbReference type="ChEBI" id="CHEBI:29105"/>
        <label>1</label>
        <note>catalytic</note>
    </ligand>
</feature>
<dbReference type="Pfam" id="PF07521">
    <property type="entry name" value="RMMBL"/>
    <property type="match status" value="1"/>
</dbReference>
<dbReference type="SUPFAM" id="SSF56281">
    <property type="entry name" value="Metallo-hydrolase/oxidoreductase"/>
    <property type="match status" value="1"/>
</dbReference>
<comment type="cofactor">
    <cofactor evidence="13 16">
        <name>Zn(2+)</name>
        <dbReference type="ChEBI" id="CHEBI:29105"/>
    </cofactor>
    <text evidence="13 16">Binds 2 Zn(2+) ions per subunit. It is not clear if Zn(2+) or Mg(2+) is physiologically important.</text>
</comment>
<keyword evidence="5 13" id="KW-0479">Metal-binding</keyword>
<dbReference type="Gene3D" id="3.60.15.10">
    <property type="entry name" value="Ribonuclease Z/Hydroxyacylglutathione hydrolase-like"/>
    <property type="match status" value="1"/>
</dbReference>
<evidence type="ECO:0000313" key="19">
    <source>
        <dbReference type="Proteomes" id="UP000215224"/>
    </source>
</evidence>
<name>A0A223KRM1_9BACI</name>
<dbReference type="CDD" id="cd07714">
    <property type="entry name" value="RNaseJ_MBL-fold"/>
    <property type="match status" value="1"/>
</dbReference>
<dbReference type="GO" id="GO:0004534">
    <property type="term" value="F:5'-3' RNA exonuclease activity"/>
    <property type="evidence" value="ECO:0007669"/>
    <property type="project" value="UniProtKB-UniRule"/>
</dbReference>
<feature type="binding site" evidence="16">
    <location>
        <position position="51"/>
    </location>
    <ligand>
        <name>Ca(2+)</name>
        <dbReference type="ChEBI" id="CHEBI:29108"/>
    </ligand>
</feature>
<dbReference type="Pfam" id="PF00753">
    <property type="entry name" value="Lactamase_B"/>
    <property type="match status" value="1"/>
</dbReference>
<dbReference type="PANTHER" id="PTHR43694:SF4">
    <property type="entry name" value="RIBONUCLEASE J 2"/>
    <property type="match status" value="1"/>
</dbReference>
<dbReference type="PANTHER" id="PTHR43694">
    <property type="entry name" value="RIBONUCLEASE J"/>
    <property type="match status" value="1"/>
</dbReference>
<evidence type="ECO:0000256" key="3">
    <source>
        <dbReference type="ARBA" id="ARBA00022552"/>
    </source>
</evidence>
<evidence type="ECO:0000256" key="16">
    <source>
        <dbReference type="PIRSR" id="PIRSR004803-3"/>
    </source>
</evidence>
<dbReference type="GO" id="GO:0006364">
    <property type="term" value="P:rRNA processing"/>
    <property type="evidence" value="ECO:0007669"/>
    <property type="project" value="UniProtKB-UniRule"/>
</dbReference>
<dbReference type="InterPro" id="IPR030854">
    <property type="entry name" value="RNase_J_bac"/>
</dbReference>
<feature type="binding site" evidence="16">
    <location>
        <position position="74"/>
    </location>
    <ligand>
        <name>Zn(2+)</name>
        <dbReference type="ChEBI" id="CHEBI:29105"/>
        <label>1</label>
        <note>catalytic</note>
    </ligand>
</feature>
<feature type="binding site" evidence="16">
    <location>
        <position position="79"/>
    </location>
    <ligand>
        <name>Zn(2+)</name>
        <dbReference type="ChEBI" id="CHEBI:29105"/>
        <label>2</label>
        <note>catalytic</note>
    </ligand>
</feature>
<dbReference type="GO" id="GO:0003723">
    <property type="term" value="F:RNA binding"/>
    <property type="evidence" value="ECO:0007669"/>
    <property type="project" value="UniProtKB-UniRule"/>
</dbReference>
<dbReference type="GO" id="GO:0004521">
    <property type="term" value="F:RNA endonuclease activity"/>
    <property type="evidence" value="ECO:0007669"/>
    <property type="project" value="UniProtKB-UniRule"/>
</dbReference>
<protein>
    <recommendedName>
        <fullName evidence="12 13">Ribonuclease J</fullName>
        <shortName evidence="12">RNase J</shortName>
        <ecNumber evidence="12 13">3.1.-.-</ecNumber>
    </recommendedName>
</protein>
<keyword evidence="4 12" id="KW-0540">Nuclease</keyword>
<dbReference type="Pfam" id="PF17770">
    <property type="entry name" value="RNase_J_C"/>
    <property type="match status" value="1"/>
</dbReference>
<evidence type="ECO:0000256" key="1">
    <source>
        <dbReference type="ARBA" id="ARBA00004496"/>
    </source>
</evidence>
<dbReference type="InterPro" id="IPR041636">
    <property type="entry name" value="RNase_J_C"/>
</dbReference>
<keyword evidence="16" id="KW-0106">Calcium</keyword>
<dbReference type="STRING" id="1314751.GCA_001591425_03746"/>
<dbReference type="Gene3D" id="3.40.50.10710">
    <property type="entry name" value="Metallo-hydrolase/oxidoreductase"/>
    <property type="match status" value="1"/>
</dbReference>
<evidence type="ECO:0000256" key="11">
    <source>
        <dbReference type="ARBA" id="ARBA00065702"/>
    </source>
</evidence>
<evidence type="ECO:0000256" key="15">
    <source>
        <dbReference type="PIRSR" id="PIRSR004803-2"/>
    </source>
</evidence>
<evidence type="ECO:0000259" key="17">
    <source>
        <dbReference type="SMART" id="SM00849"/>
    </source>
</evidence>
<dbReference type="InterPro" id="IPR004613">
    <property type="entry name" value="RNase_J"/>
</dbReference>